<comment type="caution">
    <text evidence="2">The sequence shown here is derived from an EMBL/GenBank/DDBJ whole genome shotgun (WGS) entry which is preliminary data.</text>
</comment>
<gene>
    <name evidence="2" type="ORF">JCM19275_1011</name>
</gene>
<accession>A0A090X2W1</accession>
<dbReference type="EMBL" id="BBNT01000003">
    <property type="protein sequence ID" value="GAL74972.1"/>
    <property type="molecule type" value="Genomic_DNA"/>
</dbReference>
<dbReference type="Proteomes" id="UP000029647">
    <property type="component" value="Unassembled WGS sequence"/>
</dbReference>
<proteinExistence type="predicted"/>
<evidence type="ECO:0000313" key="2">
    <source>
        <dbReference type="EMBL" id="GAL74972.1"/>
    </source>
</evidence>
<evidence type="ECO:0000259" key="1">
    <source>
        <dbReference type="Pfam" id="PF04230"/>
    </source>
</evidence>
<feature type="domain" description="Polysaccharide pyruvyl transferase" evidence="1">
    <location>
        <begin position="72"/>
        <end position="214"/>
    </location>
</feature>
<reference evidence="2 3" key="1">
    <citation type="journal article" date="2014" name="Genome Announc.">
        <title>Draft Genome Sequences of Marine Flavobacterium Nonlabens Strains NR17, NR24, NR27, NR32, NR33, and Ara13.</title>
        <authorList>
            <person name="Nakanishi M."/>
            <person name="Meirelles P."/>
            <person name="Suzuki R."/>
            <person name="Takatani N."/>
            <person name="Mino S."/>
            <person name="Suda W."/>
            <person name="Oshima K."/>
            <person name="Hattori M."/>
            <person name="Ohkuma M."/>
            <person name="Hosokawa M."/>
            <person name="Miyashita K."/>
            <person name="Thompson F.L."/>
            <person name="Niwa A."/>
            <person name="Sawabe T."/>
            <person name="Sawabe T."/>
        </authorList>
    </citation>
    <scope>NUCLEOTIDE SEQUENCE [LARGE SCALE GENOMIC DNA]</scope>
    <source>
        <strain evidence="3">JCM19275</strain>
    </source>
</reference>
<name>A0A090X2W1_NONUL</name>
<dbReference type="AlphaFoldDB" id="A0A090X2W1"/>
<protein>
    <submittedName>
        <fullName evidence="2">GumL protein</fullName>
    </submittedName>
</protein>
<organism evidence="2 3">
    <name type="scientific">Nonlabens ulvanivorans</name>
    <name type="common">Persicivirga ulvanivorans</name>
    <dbReference type="NCBI Taxonomy" id="906888"/>
    <lineage>
        <taxon>Bacteria</taxon>
        <taxon>Pseudomonadati</taxon>
        <taxon>Bacteroidota</taxon>
        <taxon>Flavobacteriia</taxon>
        <taxon>Flavobacteriales</taxon>
        <taxon>Flavobacteriaceae</taxon>
        <taxon>Nonlabens</taxon>
    </lineage>
</organism>
<dbReference type="InterPro" id="IPR007345">
    <property type="entry name" value="Polysacch_pyruvyl_Trfase"/>
</dbReference>
<sequence length="277" mass="31817">MIRTYYWNTRKASLKGYIKNRIFNPNKVVFRYGNAGDIFNADLIEYLYGEKPNNILEEGNRLLLVGSIMSVIKKGDIINGIGWKGNDLKEKKDIIESAKVYGGVRGPLTKSLFEKYGADLSNLKFEFDPGLLIRDVYNIDVKKSKERQVLFIPHFRDLWIYKDYPKGVKVISIDNKPETIIKEILKSSVVYASSLHGIIFSHALNKPCVFVAPQSEEPIFKYRDYFLSIGMEMPEPIKNIHSLNFNKDVQTNLSKVFSSSDFYFPTKEELDSSDIIS</sequence>
<evidence type="ECO:0000313" key="3">
    <source>
        <dbReference type="Proteomes" id="UP000029647"/>
    </source>
</evidence>
<dbReference type="Pfam" id="PF04230">
    <property type="entry name" value="PS_pyruv_trans"/>
    <property type="match status" value="1"/>
</dbReference>